<evidence type="ECO:0000259" key="1">
    <source>
        <dbReference type="Pfam" id="PF13229"/>
    </source>
</evidence>
<organism evidence="2 3">
    <name type="scientific">Kitasatospora cystarginea</name>
    <dbReference type="NCBI Taxonomy" id="58350"/>
    <lineage>
        <taxon>Bacteria</taxon>
        <taxon>Bacillati</taxon>
        <taxon>Actinomycetota</taxon>
        <taxon>Actinomycetes</taxon>
        <taxon>Kitasatosporales</taxon>
        <taxon>Streptomycetaceae</taxon>
        <taxon>Kitasatospora</taxon>
    </lineage>
</organism>
<dbReference type="InterPro" id="IPR011050">
    <property type="entry name" value="Pectin_lyase_fold/virulence"/>
</dbReference>
<dbReference type="Pfam" id="PF13229">
    <property type="entry name" value="Beta_helix"/>
    <property type="match status" value="1"/>
</dbReference>
<keyword evidence="3" id="KW-1185">Reference proteome</keyword>
<name>A0ABN3EVY2_9ACTN</name>
<dbReference type="InterPro" id="IPR006626">
    <property type="entry name" value="PbH1"/>
</dbReference>
<sequence>MPTCRTPQLAGVAAILAVGLVTGLPGPAGASVSPPIRLVHPGESIQKAVDAARPGDTVQILPGTYRESVQVTTSGLTLRGTGQTTVITAPEKSAPAATGNACAKAGHGLCVTGTAGHPVTGVRIEALTVAGFTKNGINAYGTDRMTVHAVLARDNGQQGISQEQSTRAVLRGNEARGNGQAGIFVANVADGKVPPVFTKGTVIGENRLSDNRLGVVVRRVRELSVQANVITGNCGGVFVVGDEGVPRAGALTVRSNLVRANNKFCPKTPRLDVVQGTGILLTGAEDTLVTGNRVEGNVGKSSMSGGIVLFHSFVGAPNTGIKVTDNTVRGNGPADLAVRDTGTGNTFARNQCRVSEPAGQC</sequence>
<dbReference type="InterPro" id="IPR039448">
    <property type="entry name" value="Beta_helix"/>
</dbReference>
<dbReference type="Gene3D" id="2.160.20.10">
    <property type="entry name" value="Single-stranded right-handed beta-helix, Pectin lyase-like"/>
    <property type="match status" value="1"/>
</dbReference>
<dbReference type="Proteomes" id="UP001500305">
    <property type="component" value="Unassembled WGS sequence"/>
</dbReference>
<proteinExistence type="predicted"/>
<dbReference type="InterPro" id="IPR012334">
    <property type="entry name" value="Pectin_lyas_fold"/>
</dbReference>
<accession>A0ABN3EVY2</accession>
<dbReference type="EMBL" id="BAAATR010000044">
    <property type="protein sequence ID" value="GAA2272149.1"/>
    <property type="molecule type" value="Genomic_DNA"/>
</dbReference>
<evidence type="ECO:0000313" key="3">
    <source>
        <dbReference type="Proteomes" id="UP001500305"/>
    </source>
</evidence>
<reference evidence="2 3" key="1">
    <citation type="journal article" date="2019" name="Int. J. Syst. Evol. Microbiol.">
        <title>The Global Catalogue of Microorganisms (GCM) 10K type strain sequencing project: providing services to taxonomists for standard genome sequencing and annotation.</title>
        <authorList>
            <consortium name="The Broad Institute Genomics Platform"/>
            <consortium name="The Broad Institute Genome Sequencing Center for Infectious Disease"/>
            <person name="Wu L."/>
            <person name="Ma J."/>
        </authorList>
    </citation>
    <scope>NUCLEOTIDE SEQUENCE [LARGE SCALE GENOMIC DNA]</scope>
    <source>
        <strain evidence="2 3">JCM 7356</strain>
    </source>
</reference>
<feature type="domain" description="Right handed beta helix" evidence="1">
    <location>
        <begin position="103"/>
        <end position="244"/>
    </location>
</feature>
<dbReference type="RefSeq" id="WP_344640386.1">
    <property type="nucleotide sequence ID" value="NZ_BAAATR010000044.1"/>
</dbReference>
<comment type="caution">
    <text evidence="2">The sequence shown here is derived from an EMBL/GenBank/DDBJ whole genome shotgun (WGS) entry which is preliminary data.</text>
</comment>
<evidence type="ECO:0000313" key="2">
    <source>
        <dbReference type="EMBL" id="GAA2272149.1"/>
    </source>
</evidence>
<protein>
    <submittedName>
        <fullName evidence="2">Right-handed parallel beta-helix repeat-containing protein</fullName>
    </submittedName>
</protein>
<dbReference type="SMART" id="SM00710">
    <property type="entry name" value="PbH1"/>
    <property type="match status" value="7"/>
</dbReference>
<dbReference type="SUPFAM" id="SSF51126">
    <property type="entry name" value="Pectin lyase-like"/>
    <property type="match status" value="1"/>
</dbReference>
<gene>
    <name evidence="2" type="ORF">GCM10010430_67680</name>
</gene>